<accession>A0A4P9WMV4</accession>
<dbReference type="AlphaFoldDB" id="A0A4P9WMV4"/>
<protein>
    <submittedName>
        <fullName evidence="1">Uncharacterized protein</fullName>
    </submittedName>
</protein>
<sequence length="283" mass="31214">MVINLDKHVDPPFPTPLLALRSAQHPTPCLVQQKKQIRMQGGGINVIQKVLSAQDVMGCKGVKTAAGPRETAHAVLGGLLRQVREDCKDRVTHILIMQLCNNALQNQSTAYEAWTWLLKAKNLAELCGRKNFASSISTDGNSVSINLTEEAWSSPPKNTLPTPVKIKGKYCIYIDPGRRGHIGICVSPLTPTERTAISPTTTNRPAKENPAPCSPLFLQTFSNAEFSICNLSIPEFCNKLGFIQAQQKLNALKSTSGIHQIERALLLQRNFPIQSFNDHRQEN</sequence>
<keyword evidence="2" id="KW-1185">Reference proteome</keyword>
<dbReference type="EMBL" id="KZ993906">
    <property type="protein sequence ID" value="RKO94399.1"/>
    <property type="molecule type" value="Genomic_DNA"/>
</dbReference>
<reference evidence="2" key="1">
    <citation type="journal article" date="2018" name="Nat. Microbiol.">
        <title>Leveraging single-cell genomics to expand the fungal tree of life.</title>
        <authorList>
            <person name="Ahrendt S.R."/>
            <person name="Quandt C.A."/>
            <person name="Ciobanu D."/>
            <person name="Clum A."/>
            <person name="Salamov A."/>
            <person name="Andreopoulos B."/>
            <person name="Cheng J.F."/>
            <person name="Woyke T."/>
            <person name="Pelin A."/>
            <person name="Henrissat B."/>
            <person name="Reynolds N.K."/>
            <person name="Benny G.L."/>
            <person name="Smith M.E."/>
            <person name="James T.Y."/>
            <person name="Grigoriev I.V."/>
        </authorList>
    </citation>
    <scope>NUCLEOTIDE SEQUENCE [LARGE SCALE GENOMIC DNA]</scope>
</reference>
<proteinExistence type="predicted"/>
<dbReference type="Proteomes" id="UP000269721">
    <property type="component" value="Unassembled WGS sequence"/>
</dbReference>
<evidence type="ECO:0000313" key="1">
    <source>
        <dbReference type="EMBL" id="RKO94399.1"/>
    </source>
</evidence>
<organism evidence="1 2">
    <name type="scientific">Blyttiomyces helicus</name>
    <dbReference type="NCBI Taxonomy" id="388810"/>
    <lineage>
        <taxon>Eukaryota</taxon>
        <taxon>Fungi</taxon>
        <taxon>Fungi incertae sedis</taxon>
        <taxon>Chytridiomycota</taxon>
        <taxon>Chytridiomycota incertae sedis</taxon>
        <taxon>Chytridiomycetes</taxon>
        <taxon>Chytridiomycetes incertae sedis</taxon>
        <taxon>Blyttiomyces</taxon>
    </lineage>
</organism>
<gene>
    <name evidence="1" type="ORF">BDK51DRAFT_52779</name>
</gene>
<name>A0A4P9WMV4_9FUNG</name>
<evidence type="ECO:0000313" key="2">
    <source>
        <dbReference type="Proteomes" id="UP000269721"/>
    </source>
</evidence>